<feature type="domain" description="Calcineurin-like phosphoesterase" evidence="10">
    <location>
        <begin position="196"/>
        <end position="408"/>
    </location>
</feature>
<proteinExistence type="inferred from homology"/>
<keyword evidence="7" id="KW-0862">Zinc</keyword>
<dbReference type="Proteomes" id="UP000504603">
    <property type="component" value="Unplaced"/>
</dbReference>
<evidence type="ECO:0000256" key="6">
    <source>
        <dbReference type="ARBA" id="ARBA00022801"/>
    </source>
</evidence>
<evidence type="ECO:0000256" key="4">
    <source>
        <dbReference type="ARBA" id="ARBA00008723"/>
    </source>
</evidence>
<dbReference type="InterPro" id="IPR015914">
    <property type="entry name" value="PAPs_N"/>
</dbReference>
<evidence type="ECO:0000259" key="10">
    <source>
        <dbReference type="Pfam" id="PF00149"/>
    </source>
</evidence>
<feature type="domain" description="Purple acid phosphatase N-terminal" evidence="12">
    <location>
        <begin position="73"/>
        <end position="183"/>
    </location>
</feature>
<evidence type="ECO:0000256" key="1">
    <source>
        <dbReference type="ARBA" id="ARBA00000032"/>
    </source>
</evidence>
<protein>
    <recommendedName>
        <fullName evidence="9">Purple acid phosphatase</fullName>
        <ecNumber evidence="9">3.1.3.2</ecNumber>
    </recommendedName>
</protein>
<dbReference type="InterPro" id="IPR039331">
    <property type="entry name" value="PAPs-like"/>
</dbReference>
<evidence type="ECO:0000256" key="3">
    <source>
        <dbReference type="ARBA" id="ARBA00001962"/>
    </source>
</evidence>
<dbReference type="SUPFAM" id="SSF56300">
    <property type="entry name" value="Metallo-dependent phosphatases"/>
    <property type="match status" value="1"/>
</dbReference>
<comment type="cofactor">
    <cofactor evidence="2">
        <name>Zn(2+)</name>
        <dbReference type="ChEBI" id="CHEBI:29105"/>
    </cofactor>
</comment>
<keyword evidence="13" id="KW-1185">Reference proteome</keyword>
<comment type="catalytic activity">
    <reaction evidence="1 9">
        <text>a phosphate monoester + H2O = an alcohol + phosphate</text>
        <dbReference type="Rhea" id="RHEA:15017"/>
        <dbReference type="ChEBI" id="CHEBI:15377"/>
        <dbReference type="ChEBI" id="CHEBI:30879"/>
        <dbReference type="ChEBI" id="CHEBI:43474"/>
        <dbReference type="ChEBI" id="CHEBI:67140"/>
        <dbReference type="EC" id="3.1.3.2"/>
    </reaction>
</comment>
<sequence length="546" mass="61489">MKENNPASVLAALVAVAAAAAAFAGLSQAKIPTTLDGPFEPRTAPFHAGLRGHAVDLPADDPRLRRRVSGFLPEQIAVSLSVDYDSVWISWVTGEYQIGNDIKPLDPKTISSVVHFGRLKTSLTSQATGYSMVYNQLYPFEGLQNYTSGIIHHVRLSGLKAQKVYYYRCGDPSIGMSDIYSFKSMPVSNRGSYPNRIAIVGDLGLTYNTTATLSHMMSHKPDLLLIIGDISYANMYLTNGTGTDCYSCTFSDTPIHETYQPRWDFWGRYMQSFVSKVPMMVVEGNHELEEQVGGHKFVAYSSRFAFPSEESGSFSTFYYSFNAGGIHFIMLGAYADYKKSGAQYKWLEQDLANVDRWVTPWLVATWHPPWYSSYKAHYREAECMRLEMEDLLYSYGVDIVFSGHVHAYERSNRVYNYRLDPCGPVYITIGDGGNREKMAVEHADEAGNCRYPKHSPANDGNICASNFTSGPAKGNFCWDRQPDFSAFREASFGHGTLEVKNETWALWTWHRNKDTDDKVGDQMFIVRQPDFCPFANNKQTRWFASS</sequence>
<comment type="similarity">
    <text evidence="4 9">Belongs to the metallophosphoesterase superfamily. Purple acid phosphatase family.</text>
</comment>
<dbReference type="GeneID" id="111015451"/>
<reference evidence="14" key="1">
    <citation type="submission" date="2025-08" db="UniProtKB">
        <authorList>
            <consortium name="RefSeq"/>
        </authorList>
    </citation>
    <scope>IDENTIFICATION</scope>
    <source>
        <strain evidence="14">OHB3-1</strain>
    </source>
</reference>
<evidence type="ECO:0000256" key="7">
    <source>
        <dbReference type="ARBA" id="ARBA00022833"/>
    </source>
</evidence>
<dbReference type="AlphaFoldDB" id="A0A6J1CWJ4"/>
<organism evidence="13 14">
    <name type="scientific">Momordica charantia</name>
    <name type="common">Bitter gourd</name>
    <name type="synonym">Balsam pear</name>
    <dbReference type="NCBI Taxonomy" id="3673"/>
    <lineage>
        <taxon>Eukaryota</taxon>
        <taxon>Viridiplantae</taxon>
        <taxon>Streptophyta</taxon>
        <taxon>Embryophyta</taxon>
        <taxon>Tracheophyta</taxon>
        <taxon>Spermatophyta</taxon>
        <taxon>Magnoliopsida</taxon>
        <taxon>eudicotyledons</taxon>
        <taxon>Gunneridae</taxon>
        <taxon>Pentapetalae</taxon>
        <taxon>rosids</taxon>
        <taxon>fabids</taxon>
        <taxon>Cucurbitales</taxon>
        <taxon>Cucurbitaceae</taxon>
        <taxon>Momordiceae</taxon>
        <taxon>Momordica</taxon>
    </lineage>
</organism>
<evidence type="ECO:0000256" key="2">
    <source>
        <dbReference type="ARBA" id="ARBA00001947"/>
    </source>
</evidence>
<dbReference type="Pfam" id="PF00149">
    <property type="entry name" value="Metallophos"/>
    <property type="match status" value="1"/>
</dbReference>
<comment type="cofactor">
    <cofactor evidence="3">
        <name>Fe cation</name>
        <dbReference type="ChEBI" id="CHEBI:24875"/>
    </cofactor>
</comment>
<dbReference type="InterPro" id="IPR041792">
    <property type="entry name" value="MPP_PAP"/>
</dbReference>
<dbReference type="InterPro" id="IPR025733">
    <property type="entry name" value="PAPs_C"/>
</dbReference>
<keyword evidence="5" id="KW-0732">Signal</keyword>
<dbReference type="PANTHER" id="PTHR22953:SF96">
    <property type="entry name" value="PURPLE ACID PHOSPHATASE 15"/>
    <property type="match status" value="1"/>
</dbReference>
<dbReference type="Pfam" id="PF16656">
    <property type="entry name" value="Pur_ac_phosph_N"/>
    <property type="match status" value="1"/>
</dbReference>
<evidence type="ECO:0000313" key="13">
    <source>
        <dbReference type="Proteomes" id="UP000504603"/>
    </source>
</evidence>
<evidence type="ECO:0000313" key="14">
    <source>
        <dbReference type="RefSeq" id="XP_022146175.1"/>
    </source>
</evidence>
<evidence type="ECO:0000259" key="11">
    <source>
        <dbReference type="Pfam" id="PF14008"/>
    </source>
</evidence>
<dbReference type="GO" id="GO:0003993">
    <property type="term" value="F:acid phosphatase activity"/>
    <property type="evidence" value="ECO:0007669"/>
    <property type="project" value="UniProtKB-EC"/>
</dbReference>
<dbReference type="CDD" id="cd00839">
    <property type="entry name" value="MPP_PAPs"/>
    <property type="match status" value="1"/>
</dbReference>
<dbReference type="InterPro" id="IPR029052">
    <property type="entry name" value="Metallo-depent_PP-like"/>
</dbReference>
<keyword evidence="8" id="KW-0325">Glycoprotein</keyword>
<dbReference type="OrthoDB" id="45007at2759"/>
<evidence type="ECO:0000256" key="8">
    <source>
        <dbReference type="ARBA" id="ARBA00023180"/>
    </source>
</evidence>
<dbReference type="InterPro" id="IPR004843">
    <property type="entry name" value="Calcineurin-like_PHP"/>
</dbReference>
<dbReference type="Gene3D" id="3.60.21.10">
    <property type="match status" value="1"/>
</dbReference>
<dbReference type="InterPro" id="IPR008963">
    <property type="entry name" value="Purple_acid_Pase-like_N"/>
</dbReference>
<dbReference type="KEGG" id="mcha:111015451"/>
<dbReference type="GO" id="GO:0046872">
    <property type="term" value="F:metal ion binding"/>
    <property type="evidence" value="ECO:0007669"/>
    <property type="project" value="InterPro"/>
</dbReference>
<dbReference type="Pfam" id="PF14008">
    <property type="entry name" value="Metallophos_C"/>
    <property type="match status" value="1"/>
</dbReference>
<dbReference type="RefSeq" id="XP_022146175.1">
    <property type="nucleotide sequence ID" value="XM_022290483.1"/>
</dbReference>
<dbReference type="EC" id="3.1.3.2" evidence="9"/>
<dbReference type="PANTHER" id="PTHR22953">
    <property type="entry name" value="ACID PHOSPHATASE RELATED"/>
    <property type="match status" value="1"/>
</dbReference>
<dbReference type="SUPFAM" id="SSF49363">
    <property type="entry name" value="Purple acid phosphatase, N-terminal domain"/>
    <property type="match status" value="1"/>
</dbReference>
<evidence type="ECO:0000256" key="9">
    <source>
        <dbReference type="RuleBase" id="RU361203"/>
    </source>
</evidence>
<feature type="domain" description="Purple acid phosphatase C-terminal" evidence="11">
    <location>
        <begin position="476"/>
        <end position="522"/>
    </location>
</feature>
<accession>A0A6J1CWJ4</accession>
<dbReference type="Gene3D" id="2.60.40.380">
    <property type="entry name" value="Purple acid phosphatase-like, N-terminal"/>
    <property type="match status" value="1"/>
</dbReference>
<evidence type="ECO:0000256" key="5">
    <source>
        <dbReference type="ARBA" id="ARBA00022729"/>
    </source>
</evidence>
<gene>
    <name evidence="14" type="primary">LOC111015451</name>
</gene>
<keyword evidence="6 9" id="KW-0378">Hydrolase</keyword>
<evidence type="ECO:0000259" key="12">
    <source>
        <dbReference type="Pfam" id="PF16656"/>
    </source>
</evidence>
<name>A0A6J1CWJ4_MOMCH</name>